<keyword evidence="2 6" id="KW-0645">Protease</keyword>
<evidence type="ECO:0000256" key="1">
    <source>
        <dbReference type="ARBA" id="ARBA00011073"/>
    </source>
</evidence>
<dbReference type="InterPro" id="IPR037045">
    <property type="entry name" value="S8pro/Inhibitor_I9_sf"/>
</dbReference>
<dbReference type="PROSITE" id="PS00136">
    <property type="entry name" value="SUBTILASE_ASP"/>
    <property type="match status" value="1"/>
</dbReference>
<dbReference type="GO" id="GO:0004252">
    <property type="term" value="F:serine-type endopeptidase activity"/>
    <property type="evidence" value="ECO:0007669"/>
    <property type="project" value="UniProtKB-UniRule"/>
</dbReference>
<dbReference type="InterPro" id="IPR000209">
    <property type="entry name" value="Peptidase_S8/S53_dom"/>
</dbReference>
<dbReference type="Gene3D" id="3.30.70.80">
    <property type="entry name" value="Peptidase S8 propeptide/proteinase inhibitor I9"/>
    <property type="match status" value="1"/>
</dbReference>
<dbReference type="Gene3D" id="3.40.50.200">
    <property type="entry name" value="Peptidase S8/S53 domain"/>
    <property type="match status" value="1"/>
</dbReference>
<dbReference type="InterPro" id="IPR015500">
    <property type="entry name" value="Peptidase_S8_subtilisin-rel"/>
</dbReference>
<evidence type="ECO:0000256" key="3">
    <source>
        <dbReference type="ARBA" id="ARBA00022723"/>
    </source>
</evidence>
<feature type="domain" description="Peptidase S8/S53" evidence="9">
    <location>
        <begin position="183"/>
        <end position="412"/>
    </location>
</feature>
<dbReference type="GO" id="GO:0046872">
    <property type="term" value="F:metal ion binding"/>
    <property type="evidence" value="ECO:0007669"/>
    <property type="project" value="UniProtKB-KW"/>
</dbReference>
<dbReference type="InterPro" id="IPR022398">
    <property type="entry name" value="Peptidase_S8_His-AS"/>
</dbReference>
<evidence type="ECO:0000256" key="4">
    <source>
        <dbReference type="ARBA" id="ARBA00022801"/>
    </source>
</evidence>
<keyword evidence="4 6" id="KW-0378">Hydrolase</keyword>
<organism evidence="10 11">
    <name type="scientific">Candidatus Shapirobacteria bacterium CG09_land_8_20_14_0_10_49_15</name>
    <dbReference type="NCBI Taxonomy" id="1974482"/>
    <lineage>
        <taxon>Bacteria</taxon>
        <taxon>Candidatus Shapironibacteriota</taxon>
    </lineage>
</organism>
<dbReference type="PROSITE" id="PS00137">
    <property type="entry name" value="SUBTILASE_HIS"/>
    <property type="match status" value="1"/>
</dbReference>
<feature type="compositionally biased region" description="Pro residues" evidence="8">
    <location>
        <begin position="120"/>
        <end position="145"/>
    </location>
</feature>
<dbReference type="InterPro" id="IPR050131">
    <property type="entry name" value="Peptidase_S8_subtilisin-like"/>
</dbReference>
<feature type="active site" description="Charge relay system" evidence="6">
    <location>
        <position position="192"/>
    </location>
</feature>
<dbReference type="Proteomes" id="UP000231214">
    <property type="component" value="Unassembled WGS sequence"/>
</dbReference>
<dbReference type="SUPFAM" id="SSF52743">
    <property type="entry name" value="Subtilisin-like"/>
    <property type="match status" value="1"/>
</dbReference>
<dbReference type="GO" id="GO:0006508">
    <property type="term" value="P:proteolysis"/>
    <property type="evidence" value="ECO:0007669"/>
    <property type="project" value="UniProtKB-KW"/>
</dbReference>
<dbReference type="AlphaFoldDB" id="A0A2M6XBJ3"/>
<feature type="active site" description="Charge relay system" evidence="6">
    <location>
        <position position="379"/>
    </location>
</feature>
<dbReference type="PRINTS" id="PR00723">
    <property type="entry name" value="SUBTILISIN"/>
</dbReference>
<evidence type="ECO:0000256" key="8">
    <source>
        <dbReference type="SAM" id="MobiDB-lite"/>
    </source>
</evidence>
<dbReference type="PANTHER" id="PTHR43806">
    <property type="entry name" value="PEPTIDASE S8"/>
    <property type="match status" value="1"/>
</dbReference>
<dbReference type="InterPro" id="IPR023828">
    <property type="entry name" value="Peptidase_S8_Ser-AS"/>
</dbReference>
<comment type="similarity">
    <text evidence="1 6 7">Belongs to the peptidase S8 family.</text>
</comment>
<evidence type="ECO:0000313" key="11">
    <source>
        <dbReference type="Proteomes" id="UP000231214"/>
    </source>
</evidence>
<keyword evidence="3" id="KW-0479">Metal-binding</keyword>
<dbReference type="InterPro" id="IPR034202">
    <property type="entry name" value="Subtilisin_Carlsberg-like"/>
</dbReference>
<dbReference type="Pfam" id="PF00082">
    <property type="entry name" value="Peptidase_S8"/>
    <property type="match status" value="1"/>
</dbReference>
<dbReference type="InterPro" id="IPR023827">
    <property type="entry name" value="Peptidase_S8_Asp-AS"/>
</dbReference>
<evidence type="ECO:0000256" key="7">
    <source>
        <dbReference type="RuleBase" id="RU003355"/>
    </source>
</evidence>
<dbReference type="InterPro" id="IPR036852">
    <property type="entry name" value="Peptidase_S8/S53_dom_sf"/>
</dbReference>
<dbReference type="CDD" id="cd07477">
    <property type="entry name" value="Peptidases_S8_Subtilisin_subset"/>
    <property type="match status" value="1"/>
</dbReference>
<evidence type="ECO:0000313" key="10">
    <source>
        <dbReference type="EMBL" id="PIU02381.1"/>
    </source>
</evidence>
<feature type="active site" description="Charge relay system" evidence="6">
    <location>
        <position position="224"/>
    </location>
</feature>
<evidence type="ECO:0000256" key="5">
    <source>
        <dbReference type="ARBA" id="ARBA00022825"/>
    </source>
</evidence>
<accession>A0A2M6XBJ3</accession>
<comment type="caution">
    <text evidence="10">The sequence shown here is derived from an EMBL/GenBank/DDBJ whole genome shotgun (WGS) entry which is preliminary data.</text>
</comment>
<name>A0A2M6XBJ3_9BACT</name>
<sequence>MIFKQKQLYRVLIFILVSSFCFFSKTTTAFGARERQIIVFRPEVVDIQQDDVFSRLQIVSERRLRLINARTARLTEAQMVRLQQDPRVLRIDPDVEIFALPRQNLCDRYPWLPWCSQPTPTPTAEPTPIPTSTPTPTVTPIPTSTPTPTVTPTATPTPVSESQPIPWGVARINADDAWAVASGSAVKVAILDTGIDIDHPDLDDNLKGCLNFISGRSCDDDNGHGTHVAGIIAAEDNSFGVVGVAPRAWLYALKVLDKRGSGYLSDLIEALDWAVSQKMAVVNMSLGTSIDVTSFREAVARVSQAGIVQVAAAGNSGPTAGSVNYPAKYPEVIAVAAIDAADQVPSWSSRGTEVDLAAPGVAIYSTYLRGGYQTLSGTSMSAPHVTGVVALRLENHRDESPSQVKEILKNSVDLLPFDSTLVGAGLVNGYQAVVAH</sequence>
<evidence type="ECO:0000256" key="2">
    <source>
        <dbReference type="ARBA" id="ARBA00022670"/>
    </source>
</evidence>
<reference evidence="11" key="1">
    <citation type="submission" date="2017-09" db="EMBL/GenBank/DDBJ databases">
        <title>Depth-based differentiation of microbial function through sediment-hosted aquifers and enrichment of novel symbionts in the deep terrestrial subsurface.</title>
        <authorList>
            <person name="Probst A.J."/>
            <person name="Ladd B."/>
            <person name="Jarett J.K."/>
            <person name="Geller-Mcgrath D.E."/>
            <person name="Sieber C.M.K."/>
            <person name="Emerson J.B."/>
            <person name="Anantharaman K."/>
            <person name="Thomas B.C."/>
            <person name="Malmstrom R."/>
            <person name="Stieglmeier M."/>
            <person name="Klingl A."/>
            <person name="Woyke T."/>
            <person name="Ryan C.M."/>
            <person name="Banfield J.F."/>
        </authorList>
    </citation>
    <scope>NUCLEOTIDE SEQUENCE [LARGE SCALE GENOMIC DNA]</scope>
</reference>
<feature type="region of interest" description="Disordered" evidence="8">
    <location>
        <begin position="120"/>
        <end position="162"/>
    </location>
</feature>
<dbReference type="PANTHER" id="PTHR43806:SF11">
    <property type="entry name" value="CEREVISIN-RELATED"/>
    <property type="match status" value="1"/>
</dbReference>
<gene>
    <name evidence="10" type="ORF">COT66_00460</name>
</gene>
<protein>
    <recommendedName>
        <fullName evidence="9">Peptidase S8/S53 domain-containing protein</fullName>
    </recommendedName>
</protein>
<feature type="compositionally biased region" description="Low complexity" evidence="8">
    <location>
        <begin position="146"/>
        <end position="158"/>
    </location>
</feature>
<evidence type="ECO:0000259" key="9">
    <source>
        <dbReference type="Pfam" id="PF00082"/>
    </source>
</evidence>
<evidence type="ECO:0000256" key="6">
    <source>
        <dbReference type="PROSITE-ProRule" id="PRU01240"/>
    </source>
</evidence>
<keyword evidence="5 6" id="KW-0720">Serine protease</keyword>
<proteinExistence type="inferred from homology"/>
<dbReference type="PROSITE" id="PS51892">
    <property type="entry name" value="SUBTILASE"/>
    <property type="match status" value="1"/>
</dbReference>
<dbReference type="EMBL" id="PEZK01000009">
    <property type="protein sequence ID" value="PIU02381.1"/>
    <property type="molecule type" value="Genomic_DNA"/>
</dbReference>
<dbReference type="PROSITE" id="PS00138">
    <property type="entry name" value="SUBTILASE_SER"/>
    <property type="match status" value="1"/>
</dbReference>